<reference evidence="1" key="1">
    <citation type="submission" date="2014-09" db="EMBL/GenBank/DDBJ databases">
        <authorList>
            <person name="Magalhaes I.L.F."/>
            <person name="Oliveira U."/>
            <person name="Santos F.R."/>
            <person name="Vidigal T.H.D.A."/>
            <person name="Brescovit A.D."/>
            <person name="Santos A.J."/>
        </authorList>
    </citation>
    <scope>NUCLEOTIDE SEQUENCE</scope>
    <source>
        <tissue evidence="1">Shoot tissue taken approximately 20 cm above the soil surface</tissue>
    </source>
</reference>
<name>A0A0A9EH39_ARUDO</name>
<dbReference type="AlphaFoldDB" id="A0A0A9EH39"/>
<sequence length="55" mass="6573">MSLFSSFIIQSSQLYSSLRFLQPAMFTAGRRDRNHFWVLQPTNILEYRNRMVCTL</sequence>
<protein>
    <submittedName>
        <fullName evidence="1">Uncharacterized protein</fullName>
    </submittedName>
</protein>
<dbReference type="EMBL" id="GBRH01200750">
    <property type="protein sequence ID" value="JAD97145.1"/>
    <property type="molecule type" value="Transcribed_RNA"/>
</dbReference>
<reference evidence="1" key="2">
    <citation type="journal article" date="2015" name="Data Brief">
        <title>Shoot transcriptome of the giant reed, Arundo donax.</title>
        <authorList>
            <person name="Barrero R.A."/>
            <person name="Guerrero F.D."/>
            <person name="Moolhuijzen P."/>
            <person name="Goolsby J.A."/>
            <person name="Tidwell J."/>
            <person name="Bellgard S.E."/>
            <person name="Bellgard M.I."/>
        </authorList>
    </citation>
    <scope>NUCLEOTIDE SEQUENCE</scope>
    <source>
        <tissue evidence="1">Shoot tissue taken approximately 20 cm above the soil surface</tissue>
    </source>
</reference>
<organism evidence="1">
    <name type="scientific">Arundo donax</name>
    <name type="common">Giant reed</name>
    <name type="synonym">Donax arundinaceus</name>
    <dbReference type="NCBI Taxonomy" id="35708"/>
    <lineage>
        <taxon>Eukaryota</taxon>
        <taxon>Viridiplantae</taxon>
        <taxon>Streptophyta</taxon>
        <taxon>Embryophyta</taxon>
        <taxon>Tracheophyta</taxon>
        <taxon>Spermatophyta</taxon>
        <taxon>Magnoliopsida</taxon>
        <taxon>Liliopsida</taxon>
        <taxon>Poales</taxon>
        <taxon>Poaceae</taxon>
        <taxon>PACMAD clade</taxon>
        <taxon>Arundinoideae</taxon>
        <taxon>Arundineae</taxon>
        <taxon>Arundo</taxon>
    </lineage>
</organism>
<proteinExistence type="predicted"/>
<accession>A0A0A9EH39</accession>
<evidence type="ECO:0000313" key="1">
    <source>
        <dbReference type="EMBL" id="JAD97145.1"/>
    </source>
</evidence>